<dbReference type="RefSeq" id="WP_121281675.1">
    <property type="nucleotide sequence ID" value="NZ_RBZV01000018.1"/>
</dbReference>
<dbReference type="GO" id="GO:0005829">
    <property type="term" value="C:cytosol"/>
    <property type="evidence" value="ECO:0007669"/>
    <property type="project" value="TreeGrafter"/>
</dbReference>
<feature type="binding site" evidence="14">
    <location>
        <position position="312"/>
    </location>
    <ligand>
        <name>[4Fe-4S] cluster</name>
        <dbReference type="ChEBI" id="CHEBI:49883"/>
    </ligand>
</feature>
<keyword evidence="8 14" id="KW-0808">Transferase</keyword>
<feature type="binding site" evidence="14">
    <location>
        <position position="128"/>
    </location>
    <ligand>
        <name>[4Fe-4S] cluster</name>
        <dbReference type="ChEBI" id="CHEBI:49883"/>
    </ligand>
</feature>
<dbReference type="FunFam" id="3.40.50.10800:FF:000003">
    <property type="entry name" value="Quinolinate synthase A"/>
    <property type="match status" value="1"/>
</dbReference>
<dbReference type="InterPro" id="IPR023513">
    <property type="entry name" value="Quinolinate_synth_A_type1"/>
</dbReference>
<evidence type="ECO:0000313" key="16">
    <source>
        <dbReference type="Proteomes" id="UP000280434"/>
    </source>
</evidence>
<dbReference type="NCBIfam" id="NF006878">
    <property type="entry name" value="PRK09375.1-2"/>
    <property type="match status" value="1"/>
</dbReference>
<dbReference type="NCBIfam" id="NF006877">
    <property type="entry name" value="PRK09375.1-1"/>
    <property type="match status" value="1"/>
</dbReference>
<dbReference type="Pfam" id="PF02445">
    <property type="entry name" value="NadA"/>
    <property type="match status" value="1"/>
</dbReference>
<evidence type="ECO:0000256" key="11">
    <source>
        <dbReference type="ARBA" id="ARBA00023014"/>
    </source>
</evidence>
<comment type="catalytic activity">
    <reaction evidence="12">
        <text>iminosuccinate + dihydroxyacetone phosphate = quinolinate + phosphate + 2 H2O + H(+)</text>
        <dbReference type="Rhea" id="RHEA:25888"/>
        <dbReference type="ChEBI" id="CHEBI:15377"/>
        <dbReference type="ChEBI" id="CHEBI:15378"/>
        <dbReference type="ChEBI" id="CHEBI:29959"/>
        <dbReference type="ChEBI" id="CHEBI:43474"/>
        <dbReference type="ChEBI" id="CHEBI:57642"/>
        <dbReference type="ChEBI" id="CHEBI:77875"/>
        <dbReference type="EC" id="2.5.1.72"/>
    </reaction>
    <physiologicalReaction direction="left-to-right" evidence="12">
        <dbReference type="Rhea" id="RHEA:25889"/>
    </physiologicalReaction>
</comment>
<keyword evidence="6 14" id="KW-0963">Cytoplasm</keyword>
<dbReference type="PANTHER" id="PTHR30573:SF0">
    <property type="entry name" value="QUINOLINATE SYNTHASE, CHLOROPLASTIC"/>
    <property type="match status" value="1"/>
</dbReference>
<dbReference type="PANTHER" id="PTHR30573">
    <property type="entry name" value="QUINOLINATE SYNTHETASE A"/>
    <property type="match status" value="1"/>
</dbReference>
<dbReference type="HAMAP" id="MF_00567">
    <property type="entry name" value="NadA_type1"/>
    <property type="match status" value="1"/>
</dbReference>
<keyword evidence="10 14" id="KW-0408">Iron</keyword>
<feature type="binding site" evidence="14">
    <location>
        <position position="62"/>
    </location>
    <ligand>
        <name>iminosuccinate</name>
        <dbReference type="ChEBI" id="CHEBI:77875"/>
    </ligand>
</feature>
<evidence type="ECO:0000256" key="13">
    <source>
        <dbReference type="ARBA" id="ARBA00073059"/>
    </source>
</evidence>
<dbReference type="SUPFAM" id="SSF142754">
    <property type="entry name" value="NadA-like"/>
    <property type="match status" value="1"/>
</dbReference>
<dbReference type="Proteomes" id="UP000280434">
    <property type="component" value="Unassembled WGS sequence"/>
</dbReference>
<protein>
    <recommendedName>
        <fullName evidence="13 14">Quinolinate synthase</fullName>
        <ecNumber evidence="4 14">2.5.1.72</ecNumber>
    </recommendedName>
</protein>
<evidence type="ECO:0000256" key="12">
    <source>
        <dbReference type="ARBA" id="ARBA00050125"/>
    </source>
</evidence>
<evidence type="ECO:0000313" key="15">
    <source>
        <dbReference type="EMBL" id="RKP43623.1"/>
    </source>
</evidence>
<dbReference type="NCBIfam" id="TIGR00550">
    <property type="entry name" value="nadA"/>
    <property type="match status" value="1"/>
</dbReference>
<comment type="caution">
    <text evidence="15">The sequence shown here is derived from an EMBL/GenBank/DDBJ whole genome shotgun (WGS) entry which is preliminary data.</text>
</comment>
<dbReference type="GO" id="GO:0034628">
    <property type="term" value="P:'de novo' NAD+ biosynthetic process from L-aspartate"/>
    <property type="evidence" value="ECO:0007669"/>
    <property type="project" value="TreeGrafter"/>
</dbReference>
<sequence length="381" mass="41168">MDSRIKTVEFDKPLVTSGAGAVCGVGQAWAKVPPAPSKEERAELKARIRALLEREKAVLVAHYYVDAELQELADETGGCVADSLEMARFGRDHEAKTLIVAGVRFMGETAKILSPDKRILMPDLDATCSLDLGCPADEFSAFCDAHPDRTVVVYANTSAAVKARADWMVTSSIGLEIVADLHARGEKILWAPDRHLGNYIQKKTGADMLLWQGSCLVHDEFKGIELDVLRAQYPHAKVLVHPESPEGVVALADVVGSTTQLIDAAKRLDATHFIVATDLGILHKMRLAAPGKTFIEAPTAGNSATCKSCAHCPWMAMNGLANLAEVLERGNNEIFVDPAIAERARRPIDRMLAFAAEHKRRVQTSGDLARDGALFANVGAA</sequence>
<evidence type="ECO:0000256" key="1">
    <source>
        <dbReference type="ARBA" id="ARBA00003791"/>
    </source>
</evidence>
<evidence type="ECO:0000256" key="4">
    <source>
        <dbReference type="ARBA" id="ARBA00012669"/>
    </source>
</evidence>
<keyword evidence="5 14" id="KW-0004">4Fe-4S</keyword>
<evidence type="ECO:0000256" key="6">
    <source>
        <dbReference type="ARBA" id="ARBA00022490"/>
    </source>
</evidence>
<comment type="function">
    <text evidence="1 14">Catalyzes the condensation of iminoaspartate with dihydroxyacetone phosphate to form quinolinate.</text>
</comment>
<keyword evidence="9 14" id="KW-0479">Metal-binding</keyword>
<dbReference type="InterPro" id="IPR036094">
    <property type="entry name" value="NadA_sf"/>
</dbReference>
<proteinExistence type="inferred from homology"/>
<dbReference type="Gene3D" id="3.40.50.10800">
    <property type="entry name" value="NadA-like"/>
    <property type="match status" value="3"/>
</dbReference>
<feature type="binding site" evidence="14">
    <location>
        <begin position="241"/>
        <end position="243"/>
    </location>
    <ligand>
        <name>iminosuccinate</name>
        <dbReference type="ChEBI" id="CHEBI:77875"/>
    </ligand>
</feature>
<comment type="cofactor">
    <cofactor evidence="14">
        <name>[4Fe-4S] cluster</name>
        <dbReference type="ChEBI" id="CHEBI:49883"/>
    </cofactor>
    <text evidence="14">Binds 1 [4Fe-4S] cluster per subunit.</text>
</comment>
<evidence type="ECO:0000256" key="8">
    <source>
        <dbReference type="ARBA" id="ARBA00022679"/>
    </source>
</evidence>
<evidence type="ECO:0000256" key="2">
    <source>
        <dbReference type="ARBA" id="ARBA00004496"/>
    </source>
</evidence>
<dbReference type="EC" id="2.5.1.72" evidence="4 14"/>
<comment type="subcellular location">
    <subcellularLocation>
        <location evidence="2 14">Cytoplasm</location>
    </subcellularLocation>
</comment>
<feature type="binding site" evidence="14">
    <location>
        <position position="215"/>
    </location>
    <ligand>
        <name>[4Fe-4S] cluster</name>
        <dbReference type="ChEBI" id="CHEBI:49883"/>
    </ligand>
</feature>
<comment type="pathway">
    <text evidence="3 14">Cofactor biosynthesis; NAD(+) biosynthesis; quinolinate from iminoaspartate: step 1/1.</text>
</comment>
<accession>A0A494X7A1</accession>
<comment type="similarity">
    <text evidence="14">Belongs to the quinolinate synthase family. Type 1 subfamily.</text>
</comment>
<evidence type="ECO:0000256" key="5">
    <source>
        <dbReference type="ARBA" id="ARBA00022485"/>
    </source>
</evidence>
<organism evidence="15 16">
    <name type="scientific">Trinickia fusca</name>
    <dbReference type="NCBI Taxonomy" id="2419777"/>
    <lineage>
        <taxon>Bacteria</taxon>
        <taxon>Pseudomonadati</taxon>
        <taxon>Pseudomonadota</taxon>
        <taxon>Betaproteobacteria</taxon>
        <taxon>Burkholderiales</taxon>
        <taxon>Burkholderiaceae</taxon>
        <taxon>Trinickia</taxon>
    </lineage>
</organism>
<feature type="binding site" evidence="14">
    <location>
        <position position="258"/>
    </location>
    <ligand>
        <name>iminosuccinate</name>
        <dbReference type="ChEBI" id="CHEBI:77875"/>
    </ligand>
</feature>
<feature type="binding site" evidence="14">
    <location>
        <position position="171"/>
    </location>
    <ligand>
        <name>iminosuccinate</name>
        <dbReference type="ChEBI" id="CHEBI:77875"/>
    </ligand>
</feature>
<evidence type="ECO:0000256" key="9">
    <source>
        <dbReference type="ARBA" id="ARBA00022723"/>
    </source>
</evidence>
<evidence type="ECO:0000256" key="7">
    <source>
        <dbReference type="ARBA" id="ARBA00022642"/>
    </source>
</evidence>
<keyword evidence="11 14" id="KW-0411">Iron-sulfur</keyword>
<feature type="binding site" evidence="14">
    <location>
        <begin position="154"/>
        <end position="156"/>
    </location>
    <ligand>
        <name>iminosuccinate</name>
        <dbReference type="ChEBI" id="CHEBI:77875"/>
    </ligand>
</feature>
<reference evidence="15 16" key="1">
    <citation type="submission" date="2018-10" db="EMBL/GenBank/DDBJ databases">
        <title>Paraburkholderia sp. 7MK8-2, isolated from soil.</title>
        <authorList>
            <person name="Gao Z.-H."/>
            <person name="Qiu L.-H."/>
        </authorList>
    </citation>
    <scope>NUCLEOTIDE SEQUENCE [LARGE SCALE GENOMIC DNA]</scope>
    <source>
        <strain evidence="15 16">7MK8-2</strain>
    </source>
</reference>
<name>A0A494X7A1_9BURK</name>
<dbReference type="GO" id="GO:0051539">
    <property type="term" value="F:4 iron, 4 sulfur cluster binding"/>
    <property type="evidence" value="ECO:0007669"/>
    <property type="project" value="UniProtKB-KW"/>
</dbReference>
<dbReference type="FunFam" id="3.40.50.10800:FF:000001">
    <property type="entry name" value="Quinolinate synthase A"/>
    <property type="match status" value="1"/>
</dbReference>
<keyword evidence="7 14" id="KW-0662">Pyridine nucleotide biosynthesis</keyword>
<evidence type="ECO:0000256" key="3">
    <source>
        <dbReference type="ARBA" id="ARBA00005065"/>
    </source>
</evidence>
<gene>
    <name evidence="14 15" type="primary">nadA</name>
    <name evidence="15" type="ORF">D7S89_25405</name>
</gene>
<dbReference type="GO" id="GO:0046872">
    <property type="term" value="F:metal ion binding"/>
    <property type="evidence" value="ECO:0007669"/>
    <property type="project" value="UniProtKB-KW"/>
</dbReference>
<feature type="binding site" evidence="14">
    <location>
        <position position="83"/>
    </location>
    <ligand>
        <name>iminosuccinate</name>
        <dbReference type="ChEBI" id="CHEBI:77875"/>
    </ligand>
</feature>
<dbReference type="InterPro" id="IPR003473">
    <property type="entry name" value="NadA"/>
</dbReference>
<keyword evidence="16" id="KW-1185">Reference proteome</keyword>
<dbReference type="EMBL" id="RBZV01000018">
    <property type="protein sequence ID" value="RKP43623.1"/>
    <property type="molecule type" value="Genomic_DNA"/>
</dbReference>
<evidence type="ECO:0000256" key="14">
    <source>
        <dbReference type="HAMAP-Rule" id="MF_00567"/>
    </source>
</evidence>
<dbReference type="OrthoDB" id="9801204at2"/>
<dbReference type="UniPathway" id="UPA00253">
    <property type="reaction ID" value="UER00327"/>
</dbReference>
<dbReference type="AlphaFoldDB" id="A0A494X7A1"/>
<evidence type="ECO:0000256" key="10">
    <source>
        <dbReference type="ARBA" id="ARBA00023004"/>
    </source>
</evidence>
<dbReference type="GO" id="GO:0008987">
    <property type="term" value="F:quinolinate synthetase A activity"/>
    <property type="evidence" value="ECO:0007669"/>
    <property type="project" value="UniProtKB-UniRule"/>
</dbReference>